<organism evidence="1 2">
    <name type="scientific">Brachionus plicatilis</name>
    <name type="common">Marine rotifer</name>
    <name type="synonym">Brachionus muelleri</name>
    <dbReference type="NCBI Taxonomy" id="10195"/>
    <lineage>
        <taxon>Eukaryota</taxon>
        <taxon>Metazoa</taxon>
        <taxon>Spiralia</taxon>
        <taxon>Gnathifera</taxon>
        <taxon>Rotifera</taxon>
        <taxon>Eurotatoria</taxon>
        <taxon>Monogononta</taxon>
        <taxon>Pseudotrocha</taxon>
        <taxon>Ploima</taxon>
        <taxon>Brachionidae</taxon>
        <taxon>Brachionus</taxon>
    </lineage>
</organism>
<keyword evidence="2" id="KW-1185">Reference proteome</keyword>
<proteinExistence type="predicted"/>
<dbReference type="Proteomes" id="UP000276133">
    <property type="component" value="Unassembled WGS sequence"/>
</dbReference>
<comment type="caution">
    <text evidence="1">The sequence shown here is derived from an EMBL/GenBank/DDBJ whole genome shotgun (WGS) entry which is preliminary data.</text>
</comment>
<dbReference type="EMBL" id="REGN01012200">
    <property type="protein sequence ID" value="RMZ96433.1"/>
    <property type="molecule type" value="Genomic_DNA"/>
</dbReference>
<accession>A0A3M7PBN7</accession>
<evidence type="ECO:0000313" key="1">
    <source>
        <dbReference type="EMBL" id="RMZ96433.1"/>
    </source>
</evidence>
<protein>
    <submittedName>
        <fullName evidence="1">Uncharacterized protein</fullName>
    </submittedName>
</protein>
<name>A0A3M7PBN7_BRAPC</name>
<dbReference type="OrthoDB" id="10256089at2759"/>
<reference evidence="1 2" key="1">
    <citation type="journal article" date="2018" name="Sci. Rep.">
        <title>Genomic signatures of local adaptation to the degree of environmental predictability in rotifers.</title>
        <authorList>
            <person name="Franch-Gras L."/>
            <person name="Hahn C."/>
            <person name="Garcia-Roger E.M."/>
            <person name="Carmona M.J."/>
            <person name="Serra M."/>
            <person name="Gomez A."/>
        </authorList>
    </citation>
    <scope>NUCLEOTIDE SEQUENCE [LARGE SCALE GENOMIC DNA]</scope>
    <source>
        <strain evidence="1">HYR1</strain>
    </source>
</reference>
<evidence type="ECO:0000313" key="2">
    <source>
        <dbReference type="Proteomes" id="UP000276133"/>
    </source>
</evidence>
<dbReference type="AlphaFoldDB" id="A0A3M7PBN7"/>
<sequence>MDSMSMISCNNALKLRPLLAEKCVILTGGRDKLNNILVQFPFDSQLEKLSSDDLQTRPYHEITRLILIK</sequence>
<gene>
    <name evidence="1" type="ORF">BpHYR1_031555</name>
</gene>